<evidence type="ECO:0000259" key="4">
    <source>
        <dbReference type="PROSITE" id="PS50042"/>
    </source>
</evidence>
<dbReference type="InterPro" id="IPR012318">
    <property type="entry name" value="HTH_CRP"/>
</dbReference>
<dbReference type="InterPro" id="IPR000595">
    <property type="entry name" value="cNMP-bd_dom"/>
</dbReference>
<sequence>MEQYLSLIETSPLFHGVAEADVLPLLQRLKVRKKKYEKGEFLFYSGDAVPYIGLVLEGAVHIIQEDYWGNRNILSQIPAGFFFGEAFACLPDAPATVDVVAASDAVIMQVYVGNILHAGQVLTPDQARFTGNLLALMAEKNRLLTEKIRYLTQRSTRQKIMLYLSDMARKKGKATFVLPFNRQQMADFLSVDRSALSAELSKMKKEGLIDYHKDKFTLRQEH</sequence>
<dbReference type="SUPFAM" id="SSF46785">
    <property type="entry name" value="Winged helix' DNA-binding domain"/>
    <property type="match status" value="1"/>
</dbReference>
<name>A0ABV1CV38_9FIRM</name>
<dbReference type="SUPFAM" id="SSF51206">
    <property type="entry name" value="cAMP-binding domain-like"/>
    <property type="match status" value="1"/>
</dbReference>
<comment type="caution">
    <text evidence="6">The sequence shown here is derived from an EMBL/GenBank/DDBJ whole genome shotgun (WGS) entry which is preliminary data.</text>
</comment>
<keyword evidence="1" id="KW-0805">Transcription regulation</keyword>
<gene>
    <name evidence="6" type="ORF">WMO23_04630</name>
</gene>
<dbReference type="Pfam" id="PF00027">
    <property type="entry name" value="cNMP_binding"/>
    <property type="match status" value="1"/>
</dbReference>
<dbReference type="InterPro" id="IPR036390">
    <property type="entry name" value="WH_DNA-bd_sf"/>
</dbReference>
<organism evidence="6 7">
    <name type="scientific">Megasphaera intestinihominis</name>
    <dbReference type="NCBI Taxonomy" id="3133159"/>
    <lineage>
        <taxon>Bacteria</taxon>
        <taxon>Bacillati</taxon>
        <taxon>Bacillota</taxon>
        <taxon>Negativicutes</taxon>
        <taxon>Veillonellales</taxon>
        <taxon>Veillonellaceae</taxon>
        <taxon>Megasphaera</taxon>
    </lineage>
</organism>
<protein>
    <submittedName>
        <fullName evidence="6">Crp/Fnr family transcriptional regulator</fullName>
    </submittedName>
</protein>
<accession>A0ABV1CV38</accession>
<dbReference type="Gene3D" id="2.60.120.10">
    <property type="entry name" value="Jelly Rolls"/>
    <property type="match status" value="1"/>
</dbReference>
<dbReference type="InterPro" id="IPR014710">
    <property type="entry name" value="RmlC-like_jellyroll"/>
</dbReference>
<proteinExistence type="predicted"/>
<dbReference type="InterPro" id="IPR018490">
    <property type="entry name" value="cNMP-bd_dom_sf"/>
</dbReference>
<keyword evidence="2" id="KW-0238">DNA-binding</keyword>
<dbReference type="EMBL" id="JBBMEU010000019">
    <property type="protein sequence ID" value="MEQ2422017.1"/>
    <property type="molecule type" value="Genomic_DNA"/>
</dbReference>
<evidence type="ECO:0000256" key="1">
    <source>
        <dbReference type="ARBA" id="ARBA00023015"/>
    </source>
</evidence>
<evidence type="ECO:0000259" key="5">
    <source>
        <dbReference type="PROSITE" id="PS51063"/>
    </source>
</evidence>
<evidence type="ECO:0000313" key="6">
    <source>
        <dbReference type="EMBL" id="MEQ2422017.1"/>
    </source>
</evidence>
<dbReference type="PROSITE" id="PS51063">
    <property type="entry name" value="HTH_CRP_2"/>
    <property type="match status" value="1"/>
</dbReference>
<evidence type="ECO:0000313" key="7">
    <source>
        <dbReference type="Proteomes" id="UP001433088"/>
    </source>
</evidence>
<keyword evidence="3" id="KW-0804">Transcription</keyword>
<dbReference type="RefSeq" id="WP_020311506.1">
    <property type="nucleotide sequence ID" value="NZ_JBBMEU010000019.1"/>
</dbReference>
<dbReference type="CDD" id="cd00038">
    <property type="entry name" value="CAP_ED"/>
    <property type="match status" value="1"/>
</dbReference>
<dbReference type="Proteomes" id="UP001433088">
    <property type="component" value="Unassembled WGS sequence"/>
</dbReference>
<feature type="domain" description="Cyclic nucleotide-binding" evidence="4">
    <location>
        <begin position="13"/>
        <end position="110"/>
    </location>
</feature>
<feature type="domain" description="HTH crp-type" evidence="5">
    <location>
        <begin position="154"/>
        <end position="222"/>
    </location>
</feature>
<reference evidence="6 7" key="1">
    <citation type="submission" date="2024-03" db="EMBL/GenBank/DDBJ databases">
        <title>Human intestinal bacterial collection.</title>
        <authorList>
            <person name="Pauvert C."/>
            <person name="Hitch T.C.A."/>
            <person name="Clavel T."/>
        </authorList>
    </citation>
    <scope>NUCLEOTIDE SEQUENCE [LARGE SCALE GENOMIC DNA]</scope>
    <source>
        <strain evidence="6 7">CLA-AA-H81</strain>
    </source>
</reference>
<evidence type="ECO:0000256" key="2">
    <source>
        <dbReference type="ARBA" id="ARBA00023125"/>
    </source>
</evidence>
<evidence type="ECO:0000256" key="3">
    <source>
        <dbReference type="ARBA" id="ARBA00023163"/>
    </source>
</evidence>
<dbReference type="Pfam" id="PF13545">
    <property type="entry name" value="HTH_Crp_2"/>
    <property type="match status" value="1"/>
</dbReference>
<keyword evidence="7" id="KW-1185">Reference proteome</keyword>
<dbReference type="PROSITE" id="PS50042">
    <property type="entry name" value="CNMP_BINDING_3"/>
    <property type="match status" value="1"/>
</dbReference>
<dbReference type="SMART" id="SM00100">
    <property type="entry name" value="cNMP"/>
    <property type="match status" value="1"/>
</dbReference>